<comment type="similarity">
    <text evidence="1 2">Belongs to the anti-sigma-factor antagonist family.</text>
</comment>
<dbReference type="KEGG" id="aef:GEV26_06360"/>
<dbReference type="EMBL" id="CP045737">
    <property type="protein sequence ID" value="QGG41014.1"/>
    <property type="molecule type" value="Genomic_DNA"/>
</dbReference>
<dbReference type="InterPro" id="IPR003658">
    <property type="entry name" value="Anti-sigma_ant"/>
</dbReference>
<dbReference type="InterPro" id="IPR002645">
    <property type="entry name" value="STAS_dom"/>
</dbReference>
<dbReference type="GO" id="GO:0043856">
    <property type="term" value="F:anti-sigma factor antagonist activity"/>
    <property type="evidence" value="ECO:0007669"/>
    <property type="project" value="InterPro"/>
</dbReference>
<dbReference type="PROSITE" id="PS50801">
    <property type="entry name" value="STAS"/>
    <property type="match status" value="1"/>
</dbReference>
<dbReference type="CDD" id="cd07043">
    <property type="entry name" value="STAS_anti-anti-sigma_factors"/>
    <property type="match status" value="1"/>
</dbReference>
<dbReference type="Gene3D" id="3.30.750.24">
    <property type="entry name" value="STAS domain"/>
    <property type="match status" value="1"/>
</dbReference>
<dbReference type="Proteomes" id="UP000392064">
    <property type="component" value="Chromosome"/>
</dbReference>
<dbReference type="Pfam" id="PF01740">
    <property type="entry name" value="STAS"/>
    <property type="match status" value="1"/>
</dbReference>
<sequence>MHEDDGRARGGARMTQDLTVAIRDEHPYVILDVVGEIDIATASVLRNAMIEATDTGASRLVFDLSRVTFVDSVGLGVFVLARKKMHLRRGTVDIIASTRRVLAIFKLAGLEQAFRIRPTLEALAAEDDPAEPA</sequence>
<dbReference type="SUPFAM" id="SSF52091">
    <property type="entry name" value="SpoIIaa-like"/>
    <property type="match status" value="1"/>
</dbReference>
<proteinExistence type="inferred from homology"/>
<evidence type="ECO:0000313" key="4">
    <source>
        <dbReference type="EMBL" id="QGG41014.1"/>
    </source>
</evidence>
<keyword evidence="5" id="KW-1185">Reference proteome</keyword>
<organism evidence="4 5">
    <name type="scientific">Aeromicrobium yanjiei</name>
    <dbReference type="NCBI Taxonomy" id="2662028"/>
    <lineage>
        <taxon>Bacteria</taxon>
        <taxon>Bacillati</taxon>
        <taxon>Actinomycetota</taxon>
        <taxon>Actinomycetes</taxon>
        <taxon>Propionibacteriales</taxon>
        <taxon>Nocardioidaceae</taxon>
        <taxon>Aeromicrobium</taxon>
    </lineage>
</organism>
<dbReference type="PANTHER" id="PTHR33495">
    <property type="entry name" value="ANTI-SIGMA FACTOR ANTAGONIST TM_1081-RELATED-RELATED"/>
    <property type="match status" value="1"/>
</dbReference>
<protein>
    <recommendedName>
        <fullName evidence="2">Anti-sigma factor antagonist</fullName>
    </recommendedName>
</protein>
<accession>A0A5Q2MD28</accession>
<dbReference type="NCBIfam" id="TIGR00377">
    <property type="entry name" value="ant_ant_sig"/>
    <property type="match status" value="1"/>
</dbReference>
<name>A0A5Q2MD28_9ACTN</name>
<dbReference type="AlphaFoldDB" id="A0A5Q2MD28"/>
<evidence type="ECO:0000313" key="5">
    <source>
        <dbReference type="Proteomes" id="UP000392064"/>
    </source>
</evidence>
<gene>
    <name evidence="4" type="ORF">GEV26_06360</name>
</gene>
<dbReference type="InterPro" id="IPR036513">
    <property type="entry name" value="STAS_dom_sf"/>
</dbReference>
<reference evidence="4 5" key="1">
    <citation type="submission" date="2019-11" db="EMBL/GenBank/DDBJ databases">
        <authorList>
            <person name="Li J."/>
        </authorList>
    </citation>
    <scope>NUCLEOTIDE SEQUENCE [LARGE SCALE GENOMIC DNA]</scope>
    <source>
        <strain evidence="4 5">MF47</strain>
    </source>
</reference>
<evidence type="ECO:0000259" key="3">
    <source>
        <dbReference type="PROSITE" id="PS50801"/>
    </source>
</evidence>
<feature type="domain" description="STAS" evidence="3">
    <location>
        <begin position="18"/>
        <end position="127"/>
    </location>
</feature>
<evidence type="ECO:0000256" key="1">
    <source>
        <dbReference type="ARBA" id="ARBA00009013"/>
    </source>
</evidence>
<dbReference type="PANTHER" id="PTHR33495:SF2">
    <property type="entry name" value="ANTI-SIGMA FACTOR ANTAGONIST TM_1081-RELATED"/>
    <property type="match status" value="1"/>
</dbReference>
<evidence type="ECO:0000256" key="2">
    <source>
        <dbReference type="RuleBase" id="RU003749"/>
    </source>
</evidence>